<evidence type="ECO:0000256" key="2">
    <source>
        <dbReference type="ARBA" id="ARBA00022448"/>
    </source>
</evidence>
<dbReference type="RefSeq" id="WP_046316284.1">
    <property type="nucleotide sequence ID" value="NZ_JBHSZT010000001.1"/>
</dbReference>
<evidence type="ECO:0000256" key="4">
    <source>
        <dbReference type="ARBA" id="ARBA00022692"/>
    </source>
</evidence>
<feature type="transmembrane region" description="Helical" evidence="7">
    <location>
        <begin position="274"/>
        <end position="297"/>
    </location>
</feature>
<keyword evidence="10" id="KW-1185">Reference proteome</keyword>
<reference evidence="9 10" key="1">
    <citation type="submission" date="2015-01" db="EMBL/GenBank/DDBJ databases">
        <title>Comparative genomics of the lactic acid bacteria isolated from the honey bee gut.</title>
        <authorList>
            <person name="Ellegaard K.M."/>
            <person name="Tamarit D."/>
            <person name="Javelind E."/>
            <person name="Olofsson T."/>
            <person name="Andersson S.G."/>
            <person name="Vasquez A."/>
        </authorList>
    </citation>
    <scope>NUCLEOTIDE SEQUENCE [LARGE SCALE GENOMIC DNA]</scope>
    <source>
        <strain evidence="9 10">Bin4</strain>
    </source>
</reference>
<feature type="domain" description="Citrate transporter-like" evidence="8">
    <location>
        <begin position="21"/>
        <end position="302"/>
    </location>
</feature>
<dbReference type="GO" id="GO:0005886">
    <property type="term" value="C:plasma membrane"/>
    <property type="evidence" value="ECO:0007669"/>
    <property type="project" value="UniProtKB-SubCell"/>
</dbReference>
<dbReference type="PATRIC" id="fig|1218492.5.peg.869"/>
<sequence length="369" mass="41159">MQKIARYLLQDKILVVSASCACIGLTCGRPQMSDINWSTIENLFSLMVCVQILQSFQILNTCSSQMLHHSANTRQICRLFILLAFFSAMFLTNDVAILTLVPMFINLAQQQKIETAYPLTLIVIAANLGSALTPMGNPQNLFLINFYHLNITTFFKLAAPLAGASFILLMFFCTFLPNQPIITHHRNKKVIKWPAWLLAGGLIAINLGGIFNLVPKQMAVIVTVVCGWIIDRQIYQRLDYALLLTFVCFFIFVSELNHNQAITQAIQALIQSPAAVYLLGLITSQFISNVPTVILLAKFTQAVPALFLGVNIGGLGSIVASLANLLALKQLIQLNKTTQIRVFIKVFTWVNFLSLLILGILGFFYLQWR</sequence>
<evidence type="ECO:0000256" key="3">
    <source>
        <dbReference type="ARBA" id="ARBA00022475"/>
    </source>
</evidence>
<organism evidence="9 10">
    <name type="scientific">Bombilactobacillus mellifer</name>
    <dbReference type="NCBI Taxonomy" id="1218492"/>
    <lineage>
        <taxon>Bacteria</taxon>
        <taxon>Bacillati</taxon>
        <taxon>Bacillota</taxon>
        <taxon>Bacilli</taxon>
        <taxon>Lactobacillales</taxon>
        <taxon>Lactobacillaceae</taxon>
        <taxon>Bombilactobacillus</taxon>
    </lineage>
</organism>
<feature type="transmembrane region" description="Helical" evidence="7">
    <location>
        <begin position="346"/>
        <end position="366"/>
    </location>
</feature>
<keyword evidence="5 7" id="KW-1133">Transmembrane helix</keyword>
<keyword evidence="6 7" id="KW-0472">Membrane</keyword>
<evidence type="ECO:0000256" key="1">
    <source>
        <dbReference type="ARBA" id="ARBA00004651"/>
    </source>
</evidence>
<evidence type="ECO:0000256" key="5">
    <source>
        <dbReference type="ARBA" id="ARBA00022989"/>
    </source>
</evidence>
<evidence type="ECO:0000313" key="9">
    <source>
        <dbReference type="EMBL" id="KJY62518.1"/>
    </source>
</evidence>
<comment type="subcellular location">
    <subcellularLocation>
        <location evidence="1">Cell membrane</location>
        <topology evidence="1">Multi-pass membrane protein</topology>
    </subcellularLocation>
</comment>
<feature type="transmembrane region" description="Helical" evidence="7">
    <location>
        <begin position="79"/>
        <end position="105"/>
    </location>
</feature>
<feature type="transmembrane region" description="Helical" evidence="7">
    <location>
        <begin position="157"/>
        <end position="176"/>
    </location>
</feature>
<dbReference type="InterPro" id="IPR004680">
    <property type="entry name" value="Cit_transptr-like_dom"/>
</dbReference>
<keyword evidence="2" id="KW-0813">Transport</keyword>
<feature type="transmembrane region" description="Helical" evidence="7">
    <location>
        <begin position="196"/>
        <end position="214"/>
    </location>
</feature>
<evidence type="ECO:0000256" key="7">
    <source>
        <dbReference type="SAM" id="Phobius"/>
    </source>
</evidence>
<dbReference type="Proteomes" id="UP000033558">
    <property type="component" value="Unassembled WGS sequence"/>
</dbReference>
<dbReference type="Pfam" id="PF03600">
    <property type="entry name" value="CitMHS"/>
    <property type="match status" value="1"/>
</dbReference>
<evidence type="ECO:0000256" key="6">
    <source>
        <dbReference type="ARBA" id="ARBA00023136"/>
    </source>
</evidence>
<feature type="transmembrane region" description="Helical" evidence="7">
    <location>
        <begin position="303"/>
        <end position="326"/>
    </location>
</feature>
<name>A0A0F4LVY1_9LACO</name>
<feature type="transmembrane region" description="Helical" evidence="7">
    <location>
        <begin position="234"/>
        <end position="253"/>
    </location>
</feature>
<comment type="caution">
    <text evidence="9">The sequence shown here is derived from an EMBL/GenBank/DDBJ whole genome shotgun (WGS) entry which is preliminary data.</text>
</comment>
<dbReference type="AlphaFoldDB" id="A0A0F4LVY1"/>
<keyword evidence="3" id="KW-1003">Cell membrane</keyword>
<proteinExistence type="predicted"/>
<dbReference type="STRING" id="1218492.JG30_07330"/>
<dbReference type="PANTHER" id="PTHR43302">
    <property type="entry name" value="TRANSPORTER ARSB-RELATED"/>
    <property type="match status" value="1"/>
</dbReference>
<dbReference type="GO" id="GO:0055085">
    <property type="term" value="P:transmembrane transport"/>
    <property type="evidence" value="ECO:0007669"/>
    <property type="project" value="InterPro"/>
</dbReference>
<protein>
    <submittedName>
        <fullName evidence="9">Cation transport protein</fullName>
    </submittedName>
</protein>
<gene>
    <name evidence="9" type="ORF">JG30_07330</name>
</gene>
<dbReference type="HOGENOM" id="CLU_063025_0_0_9"/>
<accession>A0A0F4LVY1</accession>
<keyword evidence="4 7" id="KW-0812">Transmembrane</keyword>
<dbReference type="EMBL" id="JXJQ01000006">
    <property type="protein sequence ID" value="KJY62518.1"/>
    <property type="molecule type" value="Genomic_DNA"/>
</dbReference>
<evidence type="ECO:0000259" key="8">
    <source>
        <dbReference type="Pfam" id="PF03600"/>
    </source>
</evidence>
<evidence type="ECO:0000313" key="10">
    <source>
        <dbReference type="Proteomes" id="UP000033558"/>
    </source>
</evidence>
<dbReference type="PANTHER" id="PTHR43302:SF5">
    <property type="entry name" value="TRANSPORTER ARSB-RELATED"/>
    <property type="match status" value="1"/>
</dbReference>
<dbReference type="OrthoDB" id="3177666at2"/>